<organism evidence="1 2">
    <name type="scientific">Phycicoccus avicenniae</name>
    <dbReference type="NCBI Taxonomy" id="2828860"/>
    <lineage>
        <taxon>Bacteria</taxon>
        <taxon>Bacillati</taxon>
        <taxon>Actinomycetota</taxon>
        <taxon>Actinomycetes</taxon>
        <taxon>Micrococcales</taxon>
        <taxon>Intrasporangiaceae</taxon>
        <taxon>Phycicoccus</taxon>
    </lineage>
</organism>
<keyword evidence="2" id="KW-1185">Reference proteome</keyword>
<dbReference type="EMBL" id="JAGSNF010000017">
    <property type="protein sequence ID" value="MBR7743987.1"/>
    <property type="molecule type" value="Genomic_DNA"/>
</dbReference>
<name>A0A941DBK6_9MICO</name>
<evidence type="ECO:0000313" key="1">
    <source>
        <dbReference type="EMBL" id="MBR7743987.1"/>
    </source>
</evidence>
<gene>
    <name evidence="1" type="ORF">KC207_11870</name>
</gene>
<dbReference type="AlphaFoldDB" id="A0A941DBK6"/>
<evidence type="ECO:0000313" key="2">
    <source>
        <dbReference type="Proteomes" id="UP000677016"/>
    </source>
</evidence>
<reference evidence="1" key="1">
    <citation type="submission" date="2021-04" db="EMBL/GenBank/DDBJ databases">
        <title>Phycicoccus avicenniae sp. nov., a novel endophytic actinomycetes isolated from branch of Avicennia mariana.</title>
        <authorList>
            <person name="Tuo L."/>
        </authorList>
    </citation>
    <scope>NUCLEOTIDE SEQUENCE</scope>
    <source>
        <strain evidence="1">BSK3Z-2</strain>
    </source>
</reference>
<sequence>MPTRHRTVDLVHLPVRSTATDWVYGSAVVPVPGTAAVAVSPPTGASRAPWCLVDVDTGEVRTGTGLPGMLRDLHVPPAGAADPRWWVLGEHGVGRVDQEDPRLAVTDVRRRGVVPVPAQALVPLGPDLVGVRGGAAGTTVVLDARSGEPGGRLRTAGIGAAFPLADGRVRLFEPSRGRAVDVDLPTLRTVRRHALPLGKHPVLAPGTLTYVGLAEVPSSSLGGIGEDPVAVPDAVVRLDPLTLRTLDGPRVPVARDVVEVLGTDSTGRLVVSGRTGLDLADPSTGRVERLHTERPWSAAVLPGRDVAVLTTDRSPLGTLAVVRW</sequence>
<protein>
    <submittedName>
        <fullName evidence="1">Uncharacterized protein</fullName>
    </submittedName>
</protein>
<comment type="caution">
    <text evidence="1">The sequence shown here is derived from an EMBL/GenBank/DDBJ whole genome shotgun (WGS) entry which is preliminary data.</text>
</comment>
<dbReference type="RefSeq" id="WP_211603290.1">
    <property type="nucleotide sequence ID" value="NZ_JAGSNF010000017.1"/>
</dbReference>
<dbReference type="Proteomes" id="UP000677016">
    <property type="component" value="Unassembled WGS sequence"/>
</dbReference>
<proteinExistence type="predicted"/>
<accession>A0A941DBK6</accession>